<feature type="compositionally biased region" description="Low complexity" evidence="1">
    <location>
        <begin position="379"/>
        <end position="390"/>
    </location>
</feature>
<name>A0A6A2Z0A7_HIBSY</name>
<feature type="compositionally biased region" description="Low complexity" evidence="1">
    <location>
        <begin position="187"/>
        <end position="197"/>
    </location>
</feature>
<accession>A0A6A2Z0A7</accession>
<feature type="domain" description="Rho-GAP" evidence="3">
    <location>
        <begin position="1"/>
        <end position="79"/>
    </location>
</feature>
<evidence type="ECO:0000259" key="3">
    <source>
        <dbReference type="PROSITE" id="PS50238"/>
    </source>
</evidence>
<dbReference type="SUPFAM" id="SSF48350">
    <property type="entry name" value="GTPase activation domain, GAP"/>
    <property type="match status" value="1"/>
</dbReference>
<proteinExistence type="predicted"/>
<dbReference type="PROSITE" id="PS50238">
    <property type="entry name" value="RHOGAP"/>
    <property type="match status" value="1"/>
</dbReference>
<dbReference type="Proteomes" id="UP000436088">
    <property type="component" value="Unassembled WGS sequence"/>
</dbReference>
<evidence type="ECO:0000256" key="2">
    <source>
        <dbReference type="SAM" id="SignalP"/>
    </source>
</evidence>
<feature type="region of interest" description="Disordered" evidence="1">
    <location>
        <begin position="361"/>
        <end position="420"/>
    </location>
</feature>
<feature type="signal peptide" evidence="2">
    <location>
        <begin position="1"/>
        <end position="35"/>
    </location>
</feature>
<keyword evidence="5" id="KW-1185">Reference proteome</keyword>
<comment type="caution">
    <text evidence="4">The sequence shown here is derived from an EMBL/GenBank/DDBJ whole genome shotgun (WGS) entry which is preliminary data.</text>
</comment>
<dbReference type="InterPro" id="IPR052799">
    <property type="entry name" value="Rho_GAP_Regulators"/>
</dbReference>
<dbReference type="AlphaFoldDB" id="A0A6A2Z0A7"/>
<reference evidence="4" key="1">
    <citation type="submission" date="2019-09" db="EMBL/GenBank/DDBJ databases">
        <title>Draft genome information of white flower Hibiscus syriacus.</title>
        <authorList>
            <person name="Kim Y.-M."/>
        </authorList>
    </citation>
    <scope>NUCLEOTIDE SEQUENCE [LARGE SCALE GENOMIC DNA]</scope>
    <source>
        <strain evidence="4">YM2019G1</strain>
    </source>
</reference>
<dbReference type="Gene3D" id="1.10.555.10">
    <property type="entry name" value="Rho GTPase activation protein"/>
    <property type="match status" value="1"/>
</dbReference>
<sequence>MMMQTVASHKSENLMSSSAVAACMAPLLLLPLLSGDCEIETDFDVGADNSSMQLLQAAAAANHAQTIVMTLLEHYDKIFGEGCVSSEFYSDSEETESESEEEADDDGSYEDDECEDESQGSDDDNNSAESGTGSESGQSVKSGDDKTQVVVAGVGGEQSAKGKRWVAEQPAPRATTKERRKKEDSESSSSSSATETNKPNELSKPPVSSATKPPVVGNGPGHQVTHSTVRGRSSGSKTVSMGFTDLPCEEEAAVESLESEKSDLQKRLTEEIEGNTILEANLEKRKRTLHEQRLALEKEVARLEEELQRAREKRMALEAGINPSQGPASPPIKLEEKLVQSFRVNSSSSALTKLTNGLNNLMKELRSQTENETAGMEKGSGSSQAAPSSSDKGKGAETIKTVKKGDKGRGAEPIKSVKNP</sequence>
<protein>
    <submittedName>
        <fullName evidence="4">Rho GTPase activation protein with PH domain, putative isoform 2</fullName>
    </submittedName>
</protein>
<dbReference type="GO" id="GO:0007165">
    <property type="term" value="P:signal transduction"/>
    <property type="evidence" value="ECO:0007669"/>
    <property type="project" value="InterPro"/>
</dbReference>
<evidence type="ECO:0000256" key="1">
    <source>
        <dbReference type="SAM" id="MobiDB-lite"/>
    </source>
</evidence>
<dbReference type="EMBL" id="VEPZ02001237">
    <property type="protein sequence ID" value="KAE8684575.1"/>
    <property type="molecule type" value="Genomic_DNA"/>
</dbReference>
<feature type="compositionally biased region" description="Polar residues" evidence="1">
    <location>
        <begin position="127"/>
        <end position="141"/>
    </location>
</feature>
<dbReference type="PANTHER" id="PTHR46265">
    <property type="entry name" value="RHO GTPASE-ACTIVATING PROTEIN 7"/>
    <property type="match status" value="1"/>
</dbReference>
<evidence type="ECO:0000313" key="4">
    <source>
        <dbReference type="EMBL" id="KAE8684575.1"/>
    </source>
</evidence>
<gene>
    <name evidence="4" type="ORF">F3Y22_tig00111127pilonHSYRG00073</name>
</gene>
<organism evidence="4 5">
    <name type="scientific">Hibiscus syriacus</name>
    <name type="common">Rose of Sharon</name>
    <dbReference type="NCBI Taxonomy" id="106335"/>
    <lineage>
        <taxon>Eukaryota</taxon>
        <taxon>Viridiplantae</taxon>
        <taxon>Streptophyta</taxon>
        <taxon>Embryophyta</taxon>
        <taxon>Tracheophyta</taxon>
        <taxon>Spermatophyta</taxon>
        <taxon>Magnoliopsida</taxon>
        <taxon>eudicotyledons</taxon>
        <taxon>Gunneridae</taxon>
        <taxon>Pentapetalae</taxon>
        <taxon>rosids</taxon>
        <taxon>malvids</taxon>
        <taxon>Malvales</taxon>
        <taxon>Malvaceae</taxon>
        <taxon>Malvoideae</taxon>
        <taxon>Hibiscus</taxon>
    </lineage>
</organism>
<feature type="compositionally biased region" description="Basic and acidic residues" evidence="1">
    <location>
        <begin position="175"/>
        <end position="185"/>
    </location>
</feature>
<feature type="region of interest" description="Disordered" evidence="1">
    <location>
        <begin position="88"/>
        <end position="261"/>
    </location>
</feature>
<feature type="compositionally biased region" description="Basic and acidic residues" evidence="1">
    <location>
        <begin position="403"/>
        <end position="412"/>
    </location>
</feature>
<feature type="compositionally biased region" description="Acidic residues" evidence="1">
    <location>
        <begin position="90"/>
        <end position="126"/>
    </location>
</feature>
<feature type="chain" id="PRO_5025590982" evidence="2">
    <location>
        <begin position="36"/>
        <end position="420"/>
    </location>
</feature>
<feature type="compositionally biased region" description="Polar residues" evidence="1">
    <location>
        <begin position="224"/>
        <end position="241"/>
    </location>
</feature>
<dbReference type="InterPro" id="IPR000198">
    <property type="entry name" value="RhoGAP_dom"/>
</dbReference>
<dbReference type="PANTHER" id="PTHR46265:SF22">
    <property type="entry name" value="RHO GTPASE-ACTIVATING PROTEIN REN1-LIKE ISOFORM X1"/>
    <property type="match status" value="1"/>
</dbReference>
<dbReference type="InterPro" id="IPR008936">
    <property type="entry name" value="Rho_GTPase_activation_prot"/>
</dbReference>
<keyword evidence="2" id="KW-0732">Signal</keyword>
<evidence type="ECO:0000313" key="5">
    <source>
        <dbReference type="Proteomes" id="UP000436088"/>
    </source>
</evidence>